<reference evidence="1 2" key="1">
    <citation type="journal article" date="2010" name="J. Bacteriol.">
        <title>Biochemical characterization of a novel indole prenyltransferase from Streptomyces sp. SN-593.</title>
        <authorList>
            <person name="Takahashi S."/>
            <person name="Takagi H."/>
            <person name="Toyoda A."/>
            <person name="Uramoto M."/>
            <person name="Nogawa T."/>
            <person name="Ueki M."/>
            <person name="Sakaki Y."/>
            <person name="Osada H."/>
        </authorList>
    </citation>
    <scope>NUCLEOTIDE SEQUENCE [LARGE SCALE GENOMIC DNA]</scope>
    <source>
        <strain evidence="1 2">SN-593</strain>
    </source>
</reference>
<reference evidence="1 2" key="2">
    <citation type="journal article" date="2011" name="J. Antibiot.">
        <title>Furaquinocins I and J: novel polyketide isoprenoid hybrid compounds from Streptomyces reveromyceticus SN-593.</title>
        <authorList>
            <person name="Panthee S."/>
            <person name="Takahashi S."/>
            <person name="Takagi H."/>
            <person name="Nogawa T."/>
            <person name="Oowada E."/>
            <person name="Uramoto M."/>
            <person name="Osada H."/>
        </authorList>
    </citation>
    <scope>NUCLEOTIDE SEQUENCE [LARGE SCALE GENOMIC DNA]</scope>
    <source>
        <strain evidence="1 2">SN-593</strain>
    </source>
</reference>
<dbReference type="Proteomes" id="UP000595703">
    <property type="component" value="Chromosome"/>
</dbReference>
<evidence type="ECO:0000313" key="1">
    <source>
        <dbReference type="EMBL" id="BBA95509.1"/>
    </source>
</evidence>
<dbReference type="EMBL" id="AP018365">
    <property type="protein sequence ID" value="BBA95509.1"/>
    <property type="molecule type" value="Genomic_DNA"/>
</dbReference>
<dbReference type="KEGG" id="arev:RVR_398"/>
<gene>
    <name evidence="1" type="ORF">RVR_398</name>
</gene>
<protein>
    <submittedName>
        <fullName evidence="1">Uncharacterized protein</fullName>
    </submittedName>
</protein>
<dbReference type="AlphaFoldDB" id="A0A7U3VLG0"/>
<name>A0A7U3VLG0_9ACTN</name>
<organism evidence="1 2">
    <name type="scientific">Actinacidiphila reveromycinica</name>
    <dbReference type="NCBI Taxonomy" id="659352"/>
    <lineage>
        <taxon>Bacteria</taxon>
        <taxon>Bacillati</taxon>
        <taxon>Actinomycetota</taxon>
        <taxon>Actinomycetes</taxon>
        <taxon>Kitasatosporales</taxon>
        <taxon>Streptomycetaceae</taxon>
        <taxon>Actinacidiphila</taxon>
    </lineage>
</organism>
<keyword evidence="2" id="KW-1185">Reference proteome</keyword>
<proteinExistence type="predicted"/>
<evidence type="ECO:0000313" key="2">
    <source>
        <dbReference type="Proteomes" id="UP000595703"/>
    </source>
</evidence>
<accession>A0A7U3VLG0</accession>
<sequence>MTGATALVLVAAGVLLADRPSHRRPSPGPAASSRYFAADDVFNRRRPRAELSSDSAELVGDLLAAGRAQVSAGTAGLPVYRAAASTPTYHVTAREHVGDWGADPFTGVGFPWDASWKVPKREWTVVITPDGRAVECWRIEVQSGRPSCEWGAVTDTRGASAVEAGQATGSGLSRLAGMITGADWKAGRIDHALSFGAPDNNARYVFPAVGSDGRDQGRWREGQFVWLDPAYDIDADTTLKPYERMVAKALQEYGAYDVKNADEFAFMSAYGSKPPGDPTGTSALLTDIEFAKYLRVGTVRPAS</sequence>
<reference evidence="1 2" key="3">
    <citation type="journal article" date="2011" name="Nat. Chem. Biol.">
        <title>Reveromycin A biosynthesis uses RevG and RevJ for stereospecific spiroacetal formation.</title>
        <authorList>
            <person name="Takahashi S."/>
            <person name="Toyoda A."/>
            <person name="Sekiyama Y."/>
            <person name="Takagi H."/>
            <person name="Nogawa T."/>
            <person name="Uramoto M."/>
            <person name="Suzuki R."/>
            <person name="Koshino H."/>
            <person name="Kumano T."/>
            <person name="Panthee S."/>
            <person name="Dairi T."/>
            <person name="Ishikawa J."/>
            <person name="Ikeda H."/>
            <person name="Sakaki Y."/>
            <person name="Osada H."/>
        </authorList>
    </citation>
    <scope>NUCLEOTIDE SEQUENCE [LARGE SCALE GENOMIC DNA]</scope>
    <source>
        <strain evidence="1 2">SN-593</strain>
    </source>
</reference>
<reference evidence="1 2" key="4">
    <citation type="journal article" date="2020" name="Sci. Rep.">
        <title>beta-carboline chemical signals induce reveromycin production through a LuxR family regulator in Streptomyces sp. SN-593.</title>
        <authorList>
            <person name="Panthee S."/>
            <person name="Kito N."/>
            <person name="Hayashi T."/>
            <person name="Shimizu T."/>
            <person name="Ishikawa J."/>
            <person name="Hamamoto H."/>
            <person name="Osada H."/>
            <person name="Takahashi S."/>
        </authorList>
    </citation>
    <scope>NUCLEOTIDE SEQUENCE [LARGE SCALE GENOMIC DNA]</scope>
    <source>
        <strain evidence="1 2">SN-593</strain>
    </source>
</reference>
<dbReference type="RefSeq" id="WP_237404504.1">
    <property type="nucleotide sequence ID" value="NZ_AP018365.1"/>
</dbReference>